<evidence type="ECO:0000313" key="2">
    <source>
        <dbReference type="Proteomes" id="UP001066276"/>
    </source>
</evidence>
<name>A0AAV7PWG5_PLEWA</name>
<proteinExistence type="predicted"/>
<dbReference type="EMBL" id="JANPWB010000011">
    <property type="protein sequence ID" value="KAJ1131576.1"/>
    <property type="molecule type" value="Genomic_DNA"/>
</dbReference>
<comment type="caution">
    <text evidence="1">The sequence shown here is derived from an EMBL/GenBank/DDBJ whole genome shotgun (WGS) entry which is preliminary data.</text>
</comment>
<gene>
    <name evidence="1" type="ORF">NDU88_009911</name>
</gene>
<accession>A0AAV7PWG5</accession>
<dbReference type="AlphaFoldDB" id="A0AAV7PWG5"/>
<sequence>MASREGVFGPRISIKGICRRTRVSFVFSIRREMQLQIIACRDRCPFTRLWQGLGATLQRAKYRTSPRFTRSSVYHWNKMDIKTLSGESSWRKTELLLTRQSHDIFAVRDGPEVPRYAGHTSTSSPRWLGGALICRSHQLCRSMMSPRGPDLQLTPGLGVYRRRKPSWTIWDLAALKAYSGRC</sequence>
<dbReference type="Proteomes" id="UP001066276">
    <property type="component" value="Chromosome 7"/>
</dbReference>
<protein>
    <submittedName>
        <fullName evidence="1">Uncharacterized protein</fullName>
    </submittedName>
</protein>
<organism evidence="1 2">
    <name type="scientific">Pleurodeles waltl</name>
    <name type="common">Iberian ribbed newt</name>
    <dbReference type="NCBI Taxonomy" id="8319"/>
    <lineage>
        <taxon>Eukaryota</taxon>
        <taxon>Metazoa</taxon>
        <taxon>Chordata</taxon>
        <taxon>Craniata</taxon>
        <taxon>Vertebrata</taxon>
        <taxon>Euteleostomi</taxon>
        <taxon>Amphibia</taxon>
        <taxon>Batrachia</taxon>
        <taxon>Caudata</taxon>
        <taxon>Salamandroidea</taxon>
        <taxon>Salamandridae</taxon>
        <taxon>Pleurodelinae</taxon>
        <taxon>Pleurodeles</taxon>
    </lineage>
</organism>
<reference evidence="1" key="1">
    <citation type="journal article" date="2022" name="bioRxiv">
        <title>Sequencing and chromosome-scale assembly of the giantPleurodeles waltlgenome.</title>
        <authorList>
            <person name="Brown T."/>
            <person name="Elewa A."/>
            <person name="Iarovenko S."/>
            <person name="Subramanian E."/>
            <person name="Araus A.J."/>
            <person name="Petzold A."/>
            <person name="Susuki M."/>
            <person name="Suzuki K.-i.T."/>
            <person name="Hayashi T."/>
            <person name="Toyoda A."/>
            <person name="Oliveira C."/>
            <person name="Osipova E."/>
            <person name="Leigh N.D."/>
            <person name="Simon A."/>
            <person name="Yun M.H."/>
        </authorList>
    </citation>
    <scope>NUCLEOTIDE SEQUENCE</scope>
    <source>
        <strain evidence="1">20211129_DDA</strain>
        <tissue evidence="1">Liver</tissue>
    </source>
</reference>
<evidence type="ECO:0000313" key="1">
    <source>
        <dbReference type="EMBL" id="KAJ1131576.1"/>
    </source>
</evidence>
<keyword evidence="2" id="KW-1185">Reference proteome</keyword>